<dbReference type="GO" id="GO:0016758">
    <property type="term" value="F:hexosyltransferase activity"/>
    <property type="evidence" value="ECO:0007669"/>
    <property type="project" value="TreeGrafter"/>
</dbReference>
<name>A0A9W6NSX0_9ACTN</name>
<protein>
    <submittedName>
        <fullName evidence="3">UDP-N-acetyl-D-mannosaminuronic acid transferase</fullName>
    </submittedName>
</protein>
<evidence type="ECO:0000256" key="1">
    <source>
        <dbReference type="ARBA" id="ARBA00022676"/>
    </source>
</evidence>
<proteinExistence type="predicted"/>
<organism evidence="3 4">
    <name type="scientific">Dactylosporangium matsuzakiense</name>
    <dbReference type="NCBI Taxonomy" id="53360"/>
    <lineage>
        <taxon>Bacteria</taxon>
        <taxon>Bacillati</taxon>
        <taxon>Actinomycetota</taxon>
        <taxon>Actinomycetes</taxon>
        <taxon>Micromonosporales</taxon>
        <taxon>Micromonosporaceae</taxon>
        <taxon>Dactylosporangium</taxon>
    </lineage>
</organism>
<evidence type="ECO:0000256" key="2">
    <source>
        <dbReference type="ARBA" id="ARBA00022679"/>
    </source>
</evidence>
<gene>
    <name evidence="3" type="ORF">GCM10017581_106120</name>
</gene>
<dbReference type="PANTHER" id="PTHR34136:SF1">
    <property type="entry name" value="UDP-N-ACETYL-D-MANNOSAMINURONIC ACID TRANSFERASE"/>
    <property type="match status" value="1"/>
</dbReference>
<evidence type="ECO:0000313" key="4">
    <source>
        <dbReference type="Proteomes" id="UP001143480"/>
    </source>
</evidence>
<reference evidence="3" key="2">
    <citation type="submission" date="2023-01" db="EMBL/GenBank/DDBJ databases">
        <authorList>
            <person name="Sun Q."/>
            <person name="Evtushenko L."/>
        </authorList>
    </citation>
    <scope>NUCLEOTIDE SEQUENCE</scope>
    <source>
        <strain evidence="3">VKM Ac-1321</strain>
    </source>
</reference>
<dbReference type="Proteomes" id="UP001143480">
    <property type="component" value="Unassembled WGS sequence"/>
</dbReference>
<accession>A0A9W6NSX0</accession>
<keyword evidence="1" id="KW-0328">Glycosyltransferase</keyword>
<reference evidence="3" key="1">
    <citation type="journal article" date="2014" name="Int. J. Syst. Evol. Microbiol.">
        <title>Complete genome sequence of Corynebacterium casei LMG S-19264T (=DSM 44701T), isolated from a smear-ripened cheese.</title>
        <authorList>
            <consortium name="US DOE Joint Genome Institute (JGI-PGF)"/>
            <person name="Walter F."/>
            <person name="Albersmeier A."/>
            <person name="Kalinowski J."/>
            <person name="Ruckert C."/>
        </authorList>
    </citation>
    <scope>NUCLEOTIDE SEQUENCE</scope>
    <source>
        <strain evidence="3">VKM Ac-1321</strain>
    </source>
</reference>
<dbReference type="EMBL" id="BSFP01000225">
    <property type="protein sequence ID" value="GLL08830.1"/>
    <property type="molecule type" value="Genomic_DNA"/>
</dbReference>
<dbReference type="CDD" id="cd06533">
    <property type="entry name" value="Glyco_transf_WecG_TagA"/>
    <property type="match status" value="1"/>
</dbReference>
<dbReference type="AlphaFoldDB" id="A0A9W6NSX0"/>
<keyword evidence="4" id="KW-1185">Reference proteome</keyword>
<dbReference type="InterPro" id="IPR004629">
    <property type="entry name" value="WecG_TagA_CpsF"/>
</dbReference>
<dbReference type="NCBIfam" id="TIGR00696">
    <property type="entry name" value="wecG_tagA_cpsF"/>
    <property type="match status" value="1"/>
</dbReference>
<dbReference type="PANTHER" id="PTHR34136">
    <property type="match status" value="1"/>
</dbReference>
<sequence length="262" mass="29467">MYGKLATYDVLGVPITVTTITQAAQTIEAWAQDDVGRFVCIRDVPSLMAINGDSAIRDLHFEAAMITPDSSYIALIGQLRGLPVEQTSGPDLIDLVAQRSIENGMSHYFYGGREGVAQELAEIFIRRYPGFRVAGAECPPFRELTGAEDEAVIERIKSSGADVVWVGISSPKQDVWMRDHYKHLPQTLIGVGAAFDFHTGTVKRAPLWMREARLEWPYRLAREPRRLWRRYLIQAPKFVFMVARSALWRRLAMAPKPGDSCK</sequence>
<keyword evidence="2 3" id="KW-0808">Transferase</keyword>
<evidence type="ECO:0000313" key="3">
    <source>
        <dbReference type="EMBL" id="GLL08830.1"/>
    </source>
</evidence>
<dbReference type="Pfam" id="PF03808">
    <property type="entry name" value="Glyco_tran_WecG"/>
    <property type="match status" value="1"/>
</dbReference>
<comment type="caution">
    <text evidence="3">The sequence shown here is derived from an EMBL/GenBank/DDBJ whole genome shotgun (WGS) entry which is preliminary data.</text>
</comment>
<dbReference type="RefSeq" id="WP_271190470.1">
    <property type="nucleotide sequence ID" value="NZ_BSFP01000225.1"/>
</dbReference>